<feature type="transmembrane region" description="Helical" evidence="5">
    <location>
        <begin position="159"/>
        <end position="178"/>
    </location>
</feature>
<evidence type="ECO:0000256" key="2">
    <source>
        <dbReference type="ARBA" id="ARBA00022692"/>
    </source>
</evidence>
<organism evidence="6 7">
    <name type="scientific">Candidatus Pseudothioglobus singularis PS1</name>
    <dbReference type="NCBI Taxonomy" id="1125411"/>
    <lineage>
        <taxon>Bacteria</taxon>
        <taxon>Pseudomonadati</taxon>
        <taxon>Pseudomonadota</taxon>
        <taxon>Gammaproteobacteria</taxon>
        <taxon>Candidatus Pseudothioglobaceae</taxon>
        <taxon>Candidatus Pseudothioglobus</taxon>
    </lineage>
</organism>
<feature type="transmembrane region" description="Helical" evidence="5">
    <location>
        <begin position="99"/>
        <end position="120"/>
    </location>
</feature>
<dbReference type="GO" id="GO:0022857">
    <property type="term" value="F:transmembrane transporter activity"/>
    <property type="evidence" value="ECO:0007669"/>
    <property type="project" value="InterPro"/>
</dbReference>
<keyword evidence="7" id="KW-1185">Reference proteome</keyword>
<evidence type="ECO:0000313" key="6">
    <source>
        <dbReference type="EMBL" id="ALE02703.1"/>
    </source>
</evidence>
<comment type="subcellular location">
    <subcellularLocation>
        <location evidence="1">Membrane</location>
    </subcellularLocation>
</comment>
<feature type="transmembrane region" description="Helical" evidence="5">
    <location>
        <begin position="323"/>
        <end position="348"/>
    </location>
</feature>
<evidence type="ECO:0000256" key="3">
    <source>
        <dbReference type="ARBA" id="ARBA00022989"/>
    </source>
</evidence>
<dbReference type="InterPro" id="IPR011701">
    <property type="entry name" value="MFS"/>
</dbReference>
<accession>A0A0M5KS64</accession>
<sequence length="416" mass="44883">MLTIVMRSIWPIFLGILFISLGNGLQGTLSSWRADYEGFSVITTGLVMSGYFLGAFASSMLSPAQIKKTGQIRTYAAYASIASTAILIQILFIEPPVWFISRFLSGFCIAGIMIIVEGWLNSISSNENRGQLFSIHMVVVWGGLAMGQGLFVVDNPAGVSLFLLASILLSVSLIPILLTEIKAPDTEIQESLGIKALWKSSPSGVITLGVSGLASAGFFGVGTIYAIKSGLSVSETALFMTLFIGFGAASQWPLGWLSDKIDRRKVILLCCLVVTSICVLLSLFEFSKTVFLVLNGLIGAFTLPLYSLGVAQTNDRLKPSQMVSASGTIIFVYSLFAALGPFSMSYFINLFDEFGFLLYLAGVHVLIAIIVFGMMFITDDVDESDQANFQVMAQRPSVVGMEVIAEEALESQLDSD</sequence>
<evidence type="ECO:0000256" key="1">
    <source>
        <dbReference type="ARBA" id="ARBA00004370"/>
    </source>
</evidence>
<feature type="transmembrane region" description="Helical" evidence="5">
    <location>
        <begin position="233"/>
        <end position="254"/>
    </location>
</feature>
<feature type="transmembrane region" description="Helical" evidence="5">
    <location>
        <begin position="40"/>
        <end position="63"/>
    </location>
</feature>
<name>A0A0M5KS64_9GAMM</name>
<dbReference type="Proteomes" id="UP000068905">
    <property type="component" value="Chromosome"/>
</dbReference>
<evidence type="ECO:0000256" key="4">
    <source>
        <dbReference type="ARBA" id="ARBA00023136"/>
    </source>
</evidence>
<dbReference type="AlphaFoldDB" id="A0A0M5KS64"/>
<dbReference type="RefSeq" id="WP_053820131.1">
    <property type="nucleotide sequence ID" value="NZ_CP006911.1"/>
</dbReference>
<protein>
    <recommendedName>
        <fullName evidence="8">MFS transporter</fullName>
    </recommendedName>
</protein>
<dbReference type="STRING" id="1125411.W908_04695"/>
<reference evidence="6 7" key="1">
    <citation type="journal article" date="2015" name="Genome Announc.">
        <title>Genome Sequence of 'Candidatus Thioglobus singularis' Strain PS1, a Mixotroph from the SUP05 Clade of Marine Gammaproteobacteria.</title>
        <authorList>
            <person name="Marshall K.T."/>
            <person name="Morris R.M."/>
        </authorList>
    </citation>
    <scope>NUCLEOTIDE SEQUENCE [LARGE SCALE GENOMIC DNA]</scope>
    <source>
        <strain evidence="6 7">PS1</strain>
    </source>
</reference>
<evidence type="ECO:0000256" key="5">
    <source>
        <dbReference type="SAM" id="Phobius"/>
    </source>
</evidence>
<feature type="transmembrane region" description="Helical" evidence="5">
    <location>
        <begin position="205"/>
        <end position="227"/>
    </location>
</feature>
<dbReference type="InterPro" id="IPR036259">
    <property type="entry name" value="MFS_trans_sf"/>
</dbReference>
<dbReference type="Pfam" id="PF07690">
    <property type="entry name" value="MFS_1"/>
    <property type="match status" value="1"/>
</dbReference>
<dbReference type="InterPro" id="IPR005828">
    <property type="entry name" value="MFS_sugar_transport-like"/>
</dbReference>
<evidence type="ECO:0008006" key="8">
    <source>
        <dbReference type="Google" id="ProtNLM"/>
    </source>
</evidence>
<keyword evidence="4 5" id="KW-0472">Membrane</keyword>
<dbReference type="PANTHER" id="PTHR23521:SF3">
    <property type="entry name" value="MFS TRANSPORTER"/>
    <property type="match status" value="1"/>
</dbReference>
<feature type="transmembrane region" description="Helical" evidence="5">
    <location>
        <begin position="75"/>
        <end position="93"/>
    </location>
</feature>
<dbReference type="EMBL" id="CP006911">
    <property type="protein sequence ID" value="ALE02703.1"/>
    <property type="molecule type" value="Genomic_DNA"/>
</dbReference>
<dbReference type="KEGG" id="tsn:W908_04695"/>
<feature type="transmembrane region" description="Helical" evidence="5">
    <location>
        <begin position="266"/>
        <end position="284"/>
    </location>
</feature>
<dbReference type="PANTHER" id="PTHR23521">
    <property type="entry name" value="TRANSPORTER MFS SUPERFAMILY"/>
    <property type="match status" value="1"/>
</dbReference>
<feature type="transmembrane region" description="Helical" evidence="5">
    <location>
        <begin position="132"/>
        <end position="153"/>
    </location>
</feature>
<dbReference type="SUPFAM" id="SSF103473">
    <property type="entry name" value="MFS general substrate transporter"/>
    <property type="match status" value="1"/>
</dbReference>
<dbReference type="GO" id="GO:0005886">
    <property type="term" value="C:plasma membrane"/>
    <property type="evidence" value="ECO:0007669"/>
    <property type="project" value="TreeGrafter"/>
</dbReference>
<keyword evidence="2 5" id="KW-0812">Transmembrane</keyword>
<dbReference type="Pfam" id="PF00083">
    <property type="entry name" value="Sugar_tr"/>
    <property type="match status" value="1"/>
</dbReference>
<dbReference type="CDD" id="cd17477">
    <property type="entry name" value="MFS_YcaD_like"/>
    <property type="match status" value="1"/>
</dbReference>
<dbReference type="InterPro" id="IPR047200">
    <property type="entry name" value="MFS_YcaD-like"/>
</dbReference>
<gene>
    <name evidence="6" type="ORF">W908_04695</name>
</gene>
<feature type="transmembrane region" description="Helical" evidence="5">
    <location>
        <begin position="290"/>
        <end position="311"/>
    </location>
</feature>
<keyword evidence="3 5" id="KW-1133">Transmembrane helix</keyword>
<feature type="transmembrane region" description="Helical" evidence="5">
    <location>
        <begin position="354"/>
        <end position="377"/>
    </location>
</feature>
<dbReference type="Gene3D" id="1.20.1250.20">
    <property type="entry name" value="MFS general substrate transporter like domains"/>
    <property type="match status" value="2"/>
</dbReference>
<proteinExistence type="predicted"/>
<evidence type="ECO:0000313" key="7">
    <source>
        <dbReference type="Proteomes" id="UP000068905"/>
    </source>
</evidence>
<dbReference type="OrthoDB" id="9810614at2"/>